<sequence>MVVSKAKSGVGWVGLVVVWVWLWRRGSGVEGWLLSNKERREERQREREREEGGTVVLRVGEDRVQLLEV</sequence>
<dbReference type="EMBL" id="CAEKKB010000008">
    <property type="protein sequence ID" value="CAB4319575.1"/>
    <property type="molecule type" value="Genomic_DNA"/>
</dbReference>
<organism evidence="2 4">
    <name type="scientific">Prunus armeniaca</name>
    <name type="common">Apricot</name>
    <name type="synonym">Armeniaca vulgaris</name>
    <dbReference type="NCBI Taxonomy" id="36596"/>
    <lineage>
        <taxon>Eukaryota</taxon>
        <taxon>Viridiplantae</taxon>
        <taxon>Streptophyta</taxon>
        <taxon>Embryophyta</taxon>
        <taxon>Tracheophyta</taxon>
        <taxon>Spermatophyta</taxon>
        <taxon>Magnoliopsida</taxon>
        <taxon>eudicotyledons</taxon>
        <taxon>Gunneridae</taxon>
        <taxon>Pentapetalae</taxon>
        <taxon>rosids</taxon>
        <taxon>fabids</taxon>
        <taxon>Rosales</taxon>
        <taxon>Rosaceae</taxon>
        <taxon>Amygdaloideae</taxon>
        <taxon>Amygdaleae</taxon>
        <taxon>Prunus</taxon>
    </lineage>
</organism>
<dbReference type="AlphaFoldDB" id="A0A6J5Y6H8"/>
<dbReference type="EMBL" id="CAEKDK010000008">
    <property type="protein sequence ID" value="CAB4289258.1"/>
    <property type="molecule type" value="Genomic_DNA"/>
</dbReference>
<keyword evidence="4" id="KW-1185">Reference proteome</keyword>
<reference evidence="2 3" key="2">
    <citation type="submission" date="2020-05" db="EMBL/GenBank/DDBJ databases">
        <authorList>
            <person name="Campoy J."/>
            <person name="Schneeberger K."/>
            <person name="Spophaly S."/>
        </authorList>
    </citation>
    <scope>NUCLEOTIDE SEQUENCE [LARGE SCALE GENOMIC DNA]</scope>
    <source>
        <strain evidence="2">PruArmRojPasFocal</strain>
    </source>
</reference>
<evidence type="ECO:0000313" key="1">
    <source>
        <dbReference type="EMBL" id="CAB4289258.1"/>
    </source>
</evidence>
<dbReference type="Proteomes" id="UP000507222">
    <property type="component" value="Unassembled WGS sequence"/>
</dbReference>
<accession>A0A6J5Y6H8</accession>
<proteinExistence type="predicted"/>
<gene>
    <name evidence="1" type="ORF">CURHAP_LOCUS47805</name>
    <name evidence="2" type="ORF">ORAREDHAP_LOCUS47030</name>
</gene>
<reference evidence="4" key="1">
    <citation type="journal article" date="2020" name="Genome Biol.">
        <title>Gamete binning: chromosome-level and haplotype-resolved genome assembly enabled by high-throughput single-cell sequencing of gamete genomes.</title>
        <authorList>
            <person name="Campoy J.A."/>
            <person name="Sun H."/>
            <person name="Goel M."/>
            <person name="Jiao W.-B."/>
            <person name="Folz-Donahue K."/>
            <person name="Wang N."/>
            <person name="Rubio M."/>
            <person name="Liu C."/>
            <person name="Kukat C."/>
            <person name="Ruiz D."/>
            <person name="Huettel B."/>
            <person name="Schneeberger K."/>
        </authorList>
    </citation>
    <scope>NUCLEOTIDE SEQUENCE [LARGE SCALE GENOMIC DNA]</scope>
    <source>
        <strain evidence="4">cv. Rojo Pasion</strain>
    </source>
</reference>
<evidence type="ECO:0000313" key="2">
    <source>
        <dbReference type="EMBL" id="CAB4319575.1"/>
    </source>
</evidence>
<name>A0A6J5Y6H8_PRUAR</name>
<protein>
    <submittedName>
        <fullName evidence="2">Uncharacterized protein</fullName>
    </submittedName>
</protein>
<evidence type="ECO:0000313" key="4">
    <source>
        <dbReference type="Proteomes" id="UP000507245"/>
    </source>
</evidence>
<evidence type="ECO:0000313" key="3">
    <source>
        <dbReference type="Proteomes" id="UP000507222"/>
    </source>
</evidence>
<dbReference type="Proteomes" id="UP000507245">
    <property type="component" value="Unassembled WGS sequence"/>
</dbReference>